<dbReference type="CDD" id="cd18793">
    <property type="entry name" value="SF2_C_SNF"/>
    <property type="match status" value="1"/>
</dbReference>
<evidence type="ECO:0000313" key="8">
    <source>
        <dbReference type="Proteomes" id="UP000297776"/>
    </source>
</evidence>
<evidence type="ECO:0000259" key="5">
    <source>
        <dbReference type="PROSITE" id="PS51192"/>
    </source>
</evidence>
<dbReference type="InterPro" id="IPR014001">
    <property type="entry name" value="Helicase_ATP-bd"/>
</dbReference>
<dbReference type="RefSeq" id="WP_134383201.1">
    <property type="nucleotide sequence ID" value="NZ_SORX01000017.1"/>
</dbReference>
<dbReference type="Pfam" id="PF00271">
    <property type="entry name" value="Helicase_C"/>
    <property type="match status" value="1"/>
</dbReference>
<keyword evidence="2" id="KW-0378">Hydrolase</keyword>
<gene>
    <name evidence="7" type="ORF">E2626_16510</name>
</gene>
<keyword evidence="8" id="KW-1185">Reference proteome</keyword>
<dbReference type="InterPro" id="IPR057342">
    <property type="entry name" value="DEXDc_RapA"/>
</dbReference>
<protein>
    <submittedName>
        <fullName evidence="7">DEAD/DEAH box helicase</fullName>
    </submittedName>
</protein>
<dbReference type="Proteomes" id="UP000297776">
    <property type="component" value="Unassembled WGS sequence"/>
</dbReference>
<dbReference type="InterPro" id="IPR000330">
    <property type="entry name" value="SNF2_N"/>
</dbReference>
<dbReference type="PROSITE" id="PS51192">
    <property type="entry name" value="HELICASE_ATP_BIND_1"/>
    <property type="match status" value="1"/>
</dbReference>
<dbReference type="InterPro" id="IPR038718">
    <property type="entry name" value="SNF2-like_sf"/>
</dbReference>
<dbReference type="Pfam" id="PF00176">
    <property type="entry name" value="SNF2-rel_dom"/>
    <property type="match status" value="1"/>
</dbReference>
<proteinExistence type="predicted"/>
<evidence type="ECO:0000256" key="1">
    <source>
        <dbReference type="ARBA" id="ARBA00022741"/>
    </source>
</evidence>
<dbReference type="InterPro" id="IPR027417">
    <property type="entry name" value="P-loop_NTPase"/>
</dbReference>
<evidence type="ECO:0000256" key="2">
    <source>
        <dbReference type="ARBA" id="ARBA00022801"/>
    </source>
</evidence>
<dbReference type="Gene3D" id="3.40.50.10810">
    <property type="entry name" value="Tandem AAA-ATPase domain"/>
    <property type="match status" value="1"/>
</dbReference>
<dbReference type="OrthoDB" id="9814088at2"/>
<dbReference type="SMART" id="SM00490">
    <property type="entry name" value="HELICc"/>
    <property type="match status" value="1"/>
</dbReference>
<dbReference type="GO" id="GO:0016787">
    <property type="term" value="F:hydrolase activity"/>
    <property type="evidence" value="ECO:0007669"/>
    <property type="project" value="UniProtKB-KW"/>
</dbReference>
<dbReference type="PROSITE" id="PS51194">
    <property type="entry name" value="HELICASE_CTER"/>
    <property type="match status" value="1"/>
</dbReference>
<dbReference type="CDD" id="cd18011">
    <property type="entry name" value="DEXDc_RapA"/>
    <property type="match status" value="1"/>
</dbReference>
<dbReference type="SMART" id="SM00487">
    <property type="entry name" value="DEXDc"/>
    <property type="match status" value="1"/>
</dbReference>
<reference evidence="7 8" key="1">
    <citation type="submission" date="2019-03" db="EMBL/GenBank/DDBJ databases">
        <authorList>
            <person name="Yang Y."/>
        </authorList>
    </citation>
    <scope>NUCLEOTIDE SEQUENCE [LARGE SCALE GENOMIC DNA]</scope>
    <source>
        <strain evidence="7 8">ASL-1</strain>
    </source>
</reference>
<keyword evidence="3 7" id="KW-0347">Helicase</keyword>
<keyword evidence="1" id="KW-0547">Nucleotide-binding</keyword>
<dbReference type="AlphaFoldDB" id="A0A4Y8L4L2"/>
<name>A0A4Y8L4L2_9BACL</name>
<evidence type="ECO:0000256" key="3">
    <source>
        <dbReference type="ARBA" id="ARBA00022806"/>
    </source>
</evidence>
<dbReference type="Gene3D" id="3.40.50.300">
    <property type="entry name" value="P-loop containing nucleotide triphosphate hydrolases"/>
    <property type="match status" value="1"/>
</dbReference>
<keyword evidence="4" id="KW-0067">ATP-binding</keyword>
<comment type="caution">
    <text evidence="7">The sequence shown here is derived from an EMBL/GenBank/DDBJ whole genome shotgun (WGS) entry which is preliminary data.</text>
</comment>
<dbReference type="GO" id="GO:0005524">
    <property type="term" value="F:ATP binding"/>
    <property type="evidence" value="ECO:0007669"/>
    <property type="project" value="UniProtKB-KW"/>
</dbReference>
<evidence type="ECO:0000259" key="6">
    <source>
        <dbReference type="PROSITE" id="PS51194"/>
    </source>
</evidence>
<accession>A0A4Y8L4L2</accession>
<dbReference type="SUPFAM" id="SSF52540">
    <property type="entry name" value="P-loop containing nucleoside triphosphate hydrolases"/>
    <property type="match status" value="2"/>
</dbReference>
<dbReference type="EMBL" id="SORX01000017">
    <property type="protein sequence ID" value="TFD97533.1"/>
    <property type="molecule type" value="Genomic_DNA"/>
</dbReference>
<feature type="domain" description="Helicase ATP-binding" evidence="5">
    <location>
        <begin position="69"/>
        <end position="222"/>
    </location>
</feature>
<evidence type="ECO:0000256" key="4">
    <source>
        <dbReference type="ARBA" id="ARBA00022840"/>
    </source>
</evidence>
<evidence type="ECO:0000313" key="7">
    <source>
        <dbReference type="EMBL" id="TFD97533.1"/>
    </source>
</evidence>
<organism evidence="7 8">
    <name type="scientific">Jeotgalibacillus salarius</name>
    <dbReference type="NCBI Taxonomy" id="546023"/>
    <lineage>
        <taxon>Bacteria</taxon>
        <taxon>Bacillati</taxon>
        <taxon>Bacillota</taxon>
        <taxon>Bacilli</taxon>
        <taxon>Bacillales</taxon>
        <taxon>Caryophanaceae</taxon>
        <taxon>Jeotgalibacillus</taxon>
    </lineage>
</organism>
<dbReference type="InterPro" id="IPR049730">
    <property type="entry name" value="SNF2/RAD54-like_C"/>
</dbReference>
<dbReference type="PANTHER" id="PTHR10799">
    <property type="entry name" value="SNF2/RAD54 HELICASE FAMILY"/>
    <property type="match status" value="1"/>
</dbReference>
<feature type="domain" description="Helicase C-terminal" evidence="6">
    <location>
        <begin position="346"/>
        <end position="510"/>
    </location>
</feature>
<sequence length="545" mass="63245">MTFSIVTHEAGWKEDFLSYLYSNRPSNYHLNRKVQQLHKSMLVNGRELLSLKFMPMFQPLPHQINAAEKVIFDMNGSAILADEVGLGKTAEAAIILKELQLRHLATSVLILVPSSLAGQWQSELYNLGISSIIHKGKKEWRTYPVTIASIDLLKREPFRTIFTDLYFDLVIVDEAHKLSNPKTMNYQFVSSLQKTYLLLLTATPVQNKSEELFTLSTLVSPGLFEDKKEFKRMSLENSKIFHERMNSLMIRTRKKDTDIKWTKRNIEIKWLDQSGYERELYVAVEKAFRELKRVNTHQFTHLTLLKQGCSSSIALLKALKREQHKDLCHVLGPILNITPGQLETVKGKEILEIINKRKDKVLVFTQYRATQLYLQWYLKQHNVSSVMFRGGFKKGKKKWMTDLFRDHADVMIATEAGSEGLNLQFCSCVIHADLPWNPMKLEQRIGRIHRLGQEKDVEIIYLLNKNTIEERIWTLLENKVHLFEAIIGEHEQILSTERIEAEKYLEDALMNSRSEEEIKYKLNLLEDYLANEGVNHAERGLQTGN</sequence>
<dbReference type="GO" id="GO:0004386">
    <property type="term" value="F:helicase activity"/>
    <property type="evidence" value="ECO:0007669"/>
    <property type="project" value="UniProtKB-KW"/>
</dbReference>
<dbReference type="InterPro" id="IPR001650">
    <property type="entry name" value="Helicase_C-like"/>
</dbReference>